<accession>J1L4U8</accession>
<sequence>MACECEEQEIQWPFLQRIRSDGLDRRKMIRGEDDVRGLIGRHAADLPPAEAMLLRLRKFDPGL</sequence>
<dbReference type="Proteomes" id="UP000005095">
    <property type="component" value="Chromosome"/>
</dbReference>
<gene>
    <name evidence="1" type="ORF">Metli_2211</name>
</gene>
<protein>
    <submittedName>
        <fullName evidence="1">Uncharacterized protein</fullName>
    </submittedName>
</protein>
<evidence type="ECO:0000313" key="1">
    <source>
        <dbReference type="EMBL" id="EJG08152.1"/>
    </source>
</evidence>
<organism evidence="1 2">
    <name type="scientific">Methanofollis liminatans DSM 4140</name>
    <dbReference type="NCBI Taxonomy" id="28892"/>
    <lineage>
        <taxon>Archaea</taxon>
        <taxon>Methanobacteriati</taxon>
        <taxon>Methanobacteriota</taxon>
        <taxon>Stenosarchaea group</taxon>
        <taxon>Methanomicrobia</taxon>
        <taxon>Methanomicrobiales</taxon>
        <taxon>Methanomicrobiaceae</taxon>
        <taxon>Methanofollis</taxon>
    </lineage>
</organism>
<dbReference type="HOGENOM" id="CLU_2875084_0_0_2"/>
<name>J1L4U8_9EURY</name>
<dbReference type="EMBL" id="CM001555">
    <property type="protein sequence ID" value="EJG08152.1"/>
    <property type="molecule type" value="Genomic_DNA"/>
</dbReference>
<dbReference type="AlphaFoldDB" id="J1L4U8"/>
<keyword evidence="2" id="KW-1185">Reference proteome</keyword>
<proteinExistence type="predicted"/>
<evidence type="ECO:0000313" key="2">
    <source>
        <dbReference type="Proteomes" id="UP000005095"/>
    </source>
</evidence>
<reference evidence="1 2" key="1">
    <citation type="submission" date="2011-08" db="EMBL/GenBank/DDBJ databases">
        <title>The complete genome of Methanofollis liminatans DSM 4140.</title>
        <authorList>
            <consortium name="US DOE Joint Genome Institute (JGI-PGF)"/>
            <person name="Lucas S."/>
            <person name="Han J."/>
            <person name="Lapidus A."/>
            <person name="Bruce D."/>
            <person name="Goodwin L."/>
            <person name="Pitluck S."/>
            <person name="Peters L."/>
            <person name="Kyrpides N."/>
            <person name="Mavromatis K."/>
            <person name="Ivanova N."/>
            <person name="Mikhailova N."/>
            <person name="Lu M."/>
            <person name="Detter J.C."/>
            <person name="Tapia R."/>
            <person name="Han C."/>
            <person name="Land M."/>
            <person name="Hauser L."/>
            <person name="Markowitz V."/>
            <person name="Cheng J.-F."/>
            <person name="Hugenholtz P."/>
            <person name="Woyke T."/>
            <person name="Wu D."/>
            <person name="Spring S."/>
            <person name="Schuler E."/>
            <person name="Brambilla E."/>
            <person name="Klenk H.-P."/>
            <person name="Eisen J.A."/>
        </authorList>
    </citation>
    <scope>NUCLEOTIDE SEQUENCE [LARGE SCALE GENOMIC DNA]</scope>
    <source>
        <strain evidence="1 2">DSM 4140</strain>
    </source>
</reference>